<dbReference type="EMBL" id="BTSY01000006">
    <property type="protein sequence ID" value="GMT33524.1"/>
    <property type="molecule type" value="Genomic_DNA"/>
</dbReference>
<dbReference type="CDD" id="cd09917">
    <property type="entry name" value="F-box_SF"/>
    <property type="match status" value="1"/>
</dbReference>
<organism evidence="3 4">
    <name type="scientific">Pristionchus fissidentatus</name>
    <dbReference type="NCBI Taxonomy" id="1538716"/>
    <lineage>
        <taxon>Eukaryota</taxon>
        <taxon>Metazoa</taxon>
        <taxon>Ecdysozoa</taxon>
        <taxon>Nematoda</taxon>
        <taxon>Chromadorea</taxon>
        <taxon>Rhabditida</taxon>
        <taxon>Rhabditina</taxon>
        <taxon>Diplogasteromorpha</taxon>
        <taxon>Diplogasteroidea</taxon>
        <taxon>Neodiplogasteridae</taxon>
        <taxon>Pristionchus</taxon>
    </lineage>
</organism>
<gene>
    <name evidence="3" type="ORF">PFISCL1PPCAC_24821</name>
</gene>
<name>A0AAV5WS43_9BILA</name>
<evidence type="ECO:0008006" key="5">
    <source>
        <dbReference type="Google" id="ProtNLM"/>
    </source>
</evidence>
<feature type="coiled-coil region" evidence="1">
    <location>
        <begin position="34"/>
        <end position="68"/>
    </location>
</feature>
<evidence type="ECO:0000313" key="3">
    <source>
        <dbReference type="EMBL" id="GMT33524.1"/>
    </source>
</evidence>
<evidence type="ECO:0000256" key="2">
    <source>
        <dbReference type="SAM" id="SignalP"/>
    </source>
</evidence>
<feature type="chain" id="PRO_5043473175" description="F-box domain-containing protein" evidence="2">
    <location>
        <begin position="19"/>
        <end position="198"/>
    </location>
</feature>
<feature type="signal peptide" evidence="2">
    <location>
        <begin position="1"/>
        <end position="18"/>
    </location>
</feature>
<dbReference type="AlphaFoldDB" id="A0AAV5WS43"/>
<accession>A0AAV5WS43</accession>
<proteinExistence type="predicted"/>
<keyword evidence="2" id="KW-0732">Signal</keyword>
<comment type="caution">
    <text evidence="3">The sequence shown here is derived from an EMBL/GenBank/DDBJ whole genome shotgun (WGS) entry which is preliminary data.</text>
</comment>
<dbReference type="SUPFAM" id="SSF81383">
    <property type="entry name" value="F-box domain"/>
    <property type="match status" value="1"/>
</dbReference>
<reference evidence="3" key="1">
    <citation type="submission" date="2023-10" db="EMBL/GenBank/DDBJ databases">
        <title>Genome assembly of Pristionchus species.</title>
        <authorList>
            <person name="Yoshida K."/>
            <person name="Sommer R.J."/>
        </authorList>
    </citation>
    <scope>NUCLEOTIDE SEQUENCE</scope>
    <source>
        <strain evidence="3">RS5133</strain>
    </source>
</reference>
<dbReference type="InterPro" id="IPR036047">
    <property type="entry name" value="F-box-like_dom_sf"/>
</dbReference>
<evidence type="ECO:0000256" key="1">
    <source>
        <dbReference type="SAM" id="Coils"/>
    </source>
</evidence>
<keyword evidence="1" id="KW-0175">Coiled coil</keyword>
<feature type="non-terminal residue" evidence="3">
    <location>
        <position position="198"/>
    </location>
</feature>
<protein>
    <recommendedName>
        <fullName evidence="5">F-box domain-containing protein</fullName>
    </recommendedName>
</protein>
<keyword evidence="4" id="KW-1185">Reference proteome</keyword>
<evidence type="ECO:0000313" key="4">
    <source>
        <dbReference type="Proteomes" id="UP001432322"/>
    </source>
</evidence>
<sequence>QGFFTLLALLGVVGGTAPDTVGGTSEERRESMTCNEREKEIIQLMEKLGEAENKVKEAVTTRDQILEQLIQARSFRRAIGEETSLCELPGEILSMIISNLPFRDRLFSRVSKRLFEIEKNVPVLRSLEDTDFDLIVCVESSGEISLTHMEEEDDNYDKEVILPFDAALSMINRASRTMKLKGIHLRNIHILPPDQLTK</sequence>
<feature type="non-terminal residue" evidence="3">
    <location>
        <position position="1"/>
    </location>
</feature>
<dbReference type="Proteomes" id="UP001432322">
    <property type="component" value="Unassembled WGS sequence"/>
</dbReference>